<proteinExistence type="predicted"/>
<sequence length="224" mass="24220">MTKNIFAILCALPLLVRADLQPLEEGYMSSVTAQGGAEISWLLQLNQSAYLDASSGNAPVFQCDKDDYVYCRLGVQIANRSVDGSGNHVYDDDTDARKQWLVFKKIQGTVNLQYLQLTGKDLDIDSNKKAAIHLTFDPDRPVLFRNVGFEALAIEEDSGPDAGPGGTDTPGFLLPAATYNTTNAPGSVFDHGRELGFTGLNINANLVVNGSVNMFSCDASHPRC</sequence>
<comment type="caution">
    <text evidence="1">The sequence shown here is derived from an EMBL/GenBank/DDBJ whole genome shotgun (WGS) entry which is preliminary data.</text>
</comment>
<name>A0A6N7LXD6_9GAMM</name>
<gene>
    <name evidence="1" type="ORF">GFN93_12415</name>
</gene>
<protein>
    <submittedName>
        <fullName evidence="1">Uncharacterized protein</fullName>
    </submittedName>
</protein>
<reference evidence="1 2" key="1">
    <citation type="submission" date="2019-10" db="EMBL/GenBank/DDBJ databases">
        <title>Alcanivorax sp.PA15-N-34 draft genome sequence.</title>
        <authorList>
            <person name="Liao X."/>
            <person name="Shao Z."/>
        </authorList>
    </citation>
    <scope>NUCLEOTIDE SEQUENCE [LARGE SCALE GENOMIC DNA]</scope>
    <source>
        <strain evidence="1 2">PA15-N-34</strain>
    </source>
</reference>
<dbReference type="RefSeq" id="WP_153501378.1">
    <property type="nucleotide sequence ID" value="NZ_WIRE01000001.1"/>
</dbReference>
<dbReference type="AlphaFoldDB" id="A0A6N7LXD6"/>
<accession>A0A6N7LXD6</accession>
<evidence type="ECO:0000313" key="2">
    <source>
        <dbReference type="Proteomes" id="UP000469421"/>
    </source>
</evidence>
<dbReference type="Proteomes" id="UP000469421">
    <property type="component" value="Unassembled WGS sequence"/>
</dbReference>
<keyword evidence="2" id="KW-1185">Reference proteome</keyword>
<organism evidence="1 2">
    <name type="scientific">Alcanivorax sediminis</name>
    <dbReference type="NCBI Taxonomy" id="2663008"/>
    <lineage>
        <taxon>Bacteria</taxon>
        <taxon>Pseudomonadati</taxon>
        <taxon>Pseudomonadota</taxon>
        <taxon>Gammaproteobacteria</taxon>
        <taxon>Oceanospirillales</taxon>
        <taxon>Alcanivoracaceae</taxon>
        <taxon>Alcanivorax</taxon>
    </lineage>
</organism>
<dbReference type="EMBL" id="WIRE01000001">
    <property type="protein sequence ID" value="MQX54056.1"/>
    <property type="molecule type" value="Genomic_DNA"/>
</dbReference>
<evidence type="ECO:0000313" key="1">
    <source>
        <dbReference type="EMBL" id="MQX54056.1"/>
    </source>
</evidence>